<feature type="compositionally biased region" description="Basic and acidic residues" evidence="3">
    <location>
        <begin position="358"/>
        <end position="373"/>
    </location>
</feature>
<accession>A0ABP0LSP5</accession>
<dbReference type="PANTHER" id="PTHR31121">
    <property type="entry name" value="ALPHA-1,2 MANNOSYLTRANSFERASE KTR1"/>
    <property type="match status" value="1"/>
</dbReference>
<dbReference type="CDD" id="cd06257">
    <property type="entry name" value="DnaJ"/>
    <property type="match status" value="1"/>
</dbReference>
<feature type="domain" description="J" evidence="4">
    <location>
        <begin position="253"/>
        <end position="331"/>
    </location>
</feature>
<dbReference type="Gene3D" id="3.90.550.10">
    <property type="entry name" value="Spore Coat Polysaccharide Biosynthesis Protein SpsA, Chain A"/>
    <property type="match status" value="1"/>
</dbReference>
<dbReference type="EMBL" id="CAXAMM010017446">
    <property type="protein sequence ID" value="CAK9041165.1"/>
    <property type="molecule type" value="Genomic_DNA"/>
</dbReference>
<dbReference type="SUPFAM" id="SSF53448">
    <property type="entry name" value="Nucleotide-diphospho-sugar transferases"/>
    <property type="match status" value="1"/>
</dbReference>
<proteinExistence type="inferred from homology"/>
<evidence type="ECO:0000259" key="4">
    <source>
        <dbReference type="PROSITE" id="PS50076"/>
    </source>
</evidence>
<comment type="caution">
    <text evidence="5">The sequence shown here is derived from an EMBL/GenBank/DDBJ whole genome shotgun (WGS) entry which is preliminary data.</text>
</comment>
<evidence type="ECO:0000256" key="3">
    <source>
        <dbReference type="SAM" id="MobiDB-lite"/>
    </source>
</evidence>
<dbReference type="PANTHER" id="PTHR31121:SF6">
    <property type="entry name" value="ALPHA-1,2 MANNOSYLTRANSFERASE KTR1"/>
    <property type="match status" value="1"/>
</dbReference>
<sequence length="1406" mass="158339">MAFDPVKGQYLKVDSATNSYVNCDVPHDPIEYPLVVNTGASLVGQTDEDLNAPDRPRSMLLKELVKTGAAMKTPLFFLDQPAACFALFDGVRGEIQLSLGAPMPAPMPEAREVTNAPKHRDLFQSILAELDVSLQRERRERSGGSVVLGMEDLDRQQRGRGSRNQGILGSHATIKVISPNGTWRALDGRHTPSSLEEQKRIQALGAQVVGESSGPGVVRAPFVKKAEKAREWQIQEDATVEEEVRRVLEATPDSFATLGLGPEDTVDGKSARSSYKKLALKVHPDKAPEELKARAKEAFEKVEKAAATVEAFSETDLEATQCLQRVLHAAGARHASMSRATALKVLGVAEESTTEEAELGRKRIAEDLRRSPDSEDGGSIDRSGASIHSARAQLQLLTELVNTSFQYGPLCFNCRPLTNAQNETDPVTERADLQLLLTLHRQVEPVVAEIAEIHFNFTGGRHYEVIEVISVFQVDRICRSVLRVVEAMRQTVGFLVCPIYFEDPSPEAGVGAALEERLLPSKWLRHYFSDVRQLARTGSTEVFTEQMMKEISSAWEPSEKELLALVLRLETWAADARSHGGFVMEQEAFSSIEVLVQRFLAMTVDFARSLSEDMSSMFRAPNYVVREMTPAGQSDTAEHARQEYATSVDVFKHQDDRLTLKPEFLSMLRDMPSPIYQASLHGKFQVCDTLPVTSAVPKGVPLEFLDEAGGWSHRDVTGAHRRVPSPLQLLQAVASRGTRLSNLFISVQVSPYLLTPASKCGSKQVIYDPSHCLVERQWAGYFFHLNPLPPFNVSVVYSGRPLGPHGDLASFEVHHVHVPSMDTQWSSLVSLFKSMNHHSPDTLFISPFVGNCQIIDRLMGTGTIKPKIVYMPFNPLIEPSYNEKPDFFAWWNEHGFIFMRQLMEGVTAVGDAYGSLPVTTSIWFAQCSLSATVNTLNEYGYELLHVEHTYATFLWRPFFQQLAGPVAAVDPYTAWLRGWHCSPHARFIFDLEIWGRQAFTQELQMKPFKTKTERDRMQEYAVMVMAETPGLRYFLERGPVPHGRCGEGICECFPPYRGELCELEDPPLVPQDIKAAIHYMMAETERDLLDMERSLKSLWQFYNHQVDYPVVVFHEGLTPAARRRLVLASLNRLWFALVPRFKEIPPEWAEASRQRAADFSVGYRAMTRWRSGPLFLEPALAGFDYAMTLDTDSYFPAHFGSDPFEVLHTSGLTALFPHLGRESASVVVNFMHYFLLYCRLHKLDPRRSKMIAALIEKNFKWYQQCLMLDIEVLRLDWFRSETYQDFFRYMDSVGGFWLHRWGNNPLRTFAVALLLRDEEVKSVVMPYAHQDFCSCGPGMPKCTWDAVKQEYFCEAPAGAGASHMPAAFTLEELSEGLLDLQPWRGSARQLSRRADMEVYRFAAGET</sequence>
<comment type="similarity">
    <text evidence="1">Belongs to the glycosyltransferase 15 family.</text>
</comment>
<dbReference type="InterPro" id="IPR001623">
    <property type="entry name" value="DnaJ_domain"/>
</dbReference>
<reference evidence="5 6" key="1">
    <citation type="submission" date="2024-02" db="EMBL/GenBank/DDBJ databases">
        <authorList>
            <person name="Chen Y."/>
            <person name="Shah S."/>
            <person name="Dougan E. K."/>
            <person name="Thang M."/>
            <person name="Chan C."/>
        </authorList>
    </citation>
    <scope>NUCLEOTIDE SEQUENCE [LARGE SCALE GENOMIC DNA]</scope>
</reference>
<protein>
    <submittedName>
        <fullName evidence="5">2-mannosyltransferase homolog 4</fullName>
    </submittedName>
</protein>
<dbReference type="Pfam" id="PF00226">
    <property type="entry name" value="DnaJ"/>
    <property type="match status" value="1"/>
</dbReference>
<evidence type="ECO:0000256" key="1">
    <source>
        <dbReference type="ARBA" id="ARBA00007677"/>
    </source>
</evidence>
<dbReference type="Gene3D" id="1.10.287.110">
    <property type="entry name" value="DnaJ domain"/>
    <property type="match status" value="1"/>
</dbReference>
<dbReference type="Proteomes" id="UP001642464">
    <property type="component" value="Unassembled WGS sequence"/>
</dbReference>
<keyword evidence="6" id="KW-1185">Reference proteome</keyword>
<gene>
    <name evidence="5" type="ORF">SCF082_LOCUS23828</name>
</gene>
<organism evidence="5 6">
    <name type="scientific">Durusdinium trenchii</name>
    <dbReference type="NCBI Taxonomy" id="1381693"/>
    <lineage>
        <taxon>Eukaryota</taxon>
        <taxon>Sar</taxon>
        <taxon>Alveolata</taxon>
        <taxon>Dinophyceae</taxon>
        <taxon>Suessiales</taxon>
        <taxon>Symbiodiniaceae</taxon>
        <taxon>Durusdinium</taxon>
    </lineage>
</organism>
<dbReference type="InterPro" id="IPR002685">
    <property type="entry name" value="Glyco_trans_15"/>
</dbReference>
<dbReference type="PROSITE" id="PS50076">
    <property type="entry name" value="DNAJ_2"/>
    <property type="match status" value="1"/>
</dbReference>
<evidence type="ECO:0000313" key="6">
    <source>
        <dbReference type="Proteomes" id="UP001642464"/>
    </source>
</evidence>
<name>A0ABP0LSP5_9DINO</name>
<dbReference type="SUPFAM" id="SSF46565">
    <property type="entry name" value="Chaperone J-domain"/>
    <property type="match status" value="1"/>
</dbReference>
<evidence type="ECO:0000313" key="5">
    <source>
        <dbReference type="EMBL" id="CAK9041165.1"/>
    </source>
</evidence>
<keyword evidence="2" id="KW-0808">Transferase</keyword>
<dbReference type="InterPro" id="IPR029044">
    <property type="entry name" value="Nucleotide-diphossugar_trans"/>
</dbReference>
<feature type="region of interest" description="Disordered" evidence="3">
    <location>
        <begin position="351"/>
        <end position="384"/>
    </location>
</feature>
<dbReference type="InterPro" id="IPR036869">
    <property type="entry name" value="J_dom_sf"/>
</dbReference>
<evidence type="ECO:0000256" key="2">
    <source>
        <dbReference type="ARBA" id="ARBA00022679"/>
    </source>
</evidence>
<dbReference type="SMART" id="SM00271">
    <property type="entry name" value="DnaJ"/>
    <property type="match status" value="1"/>
</dbReference>
<dbReference type="Pfam" id="PF01793">
    <property type="entry name" value="Glyco_transf_15"/>
    <property type="match status" value="1"/>
</dbReference>